<feature type="binding site" evidence="9">
    <location>
        <position position="139"/>
    </location>
    <ligand>
        <name>Zn(2+)</name>
        <dbReference type="ChEBI" id="CHEBI:29105"/>
    </ligand>
</feature>
<dbReference type="Proteomes" id="UP000198534">
    <property type="component" value="Unassembled WGS sequence"/>
</dbReference>
<evidence type="ECO:0000256" key="5">
    <source>
        <dbReference type="ARBA" id="ARBA00022833"/>
    </source>
</evidence>
<feature type="binding site" evidence="10">
    <location>
        <position position="96"/>
    </location>
    <ligand>
        <name>Fe cation</name>
        <dbReference type="ChEBI" id="CHEBI:24875"/>
    </ligand>
</feature>
<evidence type="ECO:0000256" key="10">
    <source>
        <dbReference type="PIRSR" id="PIRSR602481-2"/>
    </source>
</evidence>
<keyword evidence="7" id="KW-0238">DNA-binding</keyword>
<feature type="binding site" evidence="9">
    <location>
        <position position="102"/>
    </location>
    <ligand>
        <name>Zn(2+)</name>
        <dbReference type="ChEBI" id="CHEBI:29105"/>
    </ligand>
</feature>
<evidence type="ECO:0000256" key="6">
    <source>
        <dbReference type="ARBA" id="ARBA00023015"/>
    </source>
</evidence>
<evidence type="ECO:0000313" key="11">
    <source>
        <dbReference type="EMBL" id="SDX26641.1"/>
    </source>
</evidence>
<dbReference type="GO" id="GO:0005737">
    <property type="term" value="C:cytoplasm"/>
    <property type="evidence" value="ECO:0007669"/>
    <property type="project" value="UniProtKB-SubCell"/>
</dbReference>
<dbReference type="SUPFAM" id="SSF46785">
    <property type="entry name" value="Winged helix' DNA-binding domain"/>
    <property type="match status" value="1"/>
</dbReference>
<keyword evidence="6" id="KW-0805">Transcription regulation</keyword>
<comment type="subcellular location">
    <subcellularLocation>
        <location evidence="1">Cytoplasm</location>
    </subcellularLocation>
</comment>
<dbReference type="GO" id="GO:0008270">
    <property type="term" value="F:zinc ion binding"/>
    <property type="evidence" value="ECO:0007669"/>
    <property type="project" value="TreeGrafter"/>
</dbReference>
<dbReference type="GO" id="GO:0003700">
    <property type="term" value="F:DNA-binding transcription factor activity"/>
    <property type="evidence" value="ECO:0007669"/>
    <property type="project" value="InterPro"/>
</dbReference>
<keyword evidence="12" id="KW-1185">Reference proteome</keyword>
<dbReference type="Pfam" id="PF01475">
    <property type="entry name" value="FUR"/>
    <property type="match status" value="1"/>
</dbReference>
<proteinExistence type="inferred from homology"/>
<evidence type="ECO:0000256" key="1">
    <source>
        <dbReference type="ARBA" id="ARBA00004496"/>
    </source>
</evidence>
<evidence type="ECO:0000256" key="2">
    <source>
        <dbReference type="ARBA" id="ARBA00007957"/>
    </source>
</evidence>
<dbReference type="CDD" id="cd07153">
    <property type="entry name" value="Fur_like"/>
    <property type="match status" value="1"/>
</dbReference>
<accession>A0A1H3AB01</accession>
<feature type="binding site" evidence="9">
    <location>
        <position position="142"/>
    </location>
    <ligand>
        <name>Zn(2+)</name>
        <dbReference type="ChEBI" id="CHEBI:29105"/>
    </ligand>
</feature>
<feature type="binding site" evidence="9">
    <location>
        <position position="105"/>
    </location>
    <ligand>
        <name>Zn(2+)</name>
        <dbReference type="ChEBI" id="CHEBI:29105"/>
    </ligand>
</feature>
<keyword evidence="9" id="KW-0479">Metal-binding</keyword>
<dbReference type="GO" id="GO:0000976">
    <property type="term" value="F:transcription cis-regulatory region binding"/>
    <property type="evidence" value="ECO:0007669"/>
    <property type="project" value="TreeGrafter"/>
</dbReference>
<dbReference type="PANTHER" id="PTHR33202:SF1">
    <property type="entry name" value="FERRIC UPTAKE REGULATION PROTEIN"/>
    <property type="match status" value="1"/>
</dbReference>
<name>A0A1H3AB01_9BACL</name>
<organism evidence="11 12">
    <name type="scientific">Marininema mesophilum</name>
    <dbReference type="NCBI Taxonomy" id="1048340"/>
    <lineage>
        <taxon>Bacteria</taxon>
        <taxon>Bacillati</taxon>
        <taxon>Bacillota</taxon>
        <taxon>Bacilli</taxon>
        <taxon>Bacillales</taxon>
        <taxon>Thermoactinomycetaceae</taxon>
        <taxon>Marininema</taxon>
    </lineage>
</organism>
<dbReference type="STRING" id="1048340.SAMN05444487_11315"/>
<feature type="binding site" evidence="10">
    <location>
        <position position="131"/>
    </location>
    <ligand>
        <name>Fe cation</name>
        <dbReference type="ChEBI" id="CHEBI:24875"/>
    </ligand>
</feature>
<keyword evidence="5 9" id="KW-0862">Zinc</keyword>
<dbReference type="Gene3D" id="3.30.1490.190">
    <property type="match status" value="1"/>
</dbReference>
<sequence length="153" mass="17845">MIAGRLLMNKEEALDRLKTKGFKYTGKREKMVEIFSKNDRYLSAKEVLAGMQEEYPSLSVDTLYRNLSLLEELEIVEGTEWEGERRYRMHCGGESHHHHFICRKCGKTKPLNQCPMNELLSDTEDFRITGHKFEIYGYCSRCETGRAETVNRG</sequence>
<gene>
    <name evidence="11" type="ORF">SAMN05444487_11315</name>
</gene>
<evidence type="ECO:0000256" key="9">
    <source>
        <dbReference type="PIRSR" id="PIRSR602481-1"/>
    </source>
</evidence>
<dbReference type="Gene3D" id="1.10.10.10">
    <property type="entry name" value="Winged helix-like DNA-binding domain superfamily/Winged helix DNA-binding domain"/>
    <property type="match status" value="1"/>
</dbReference>
<dbReference type="GO" id="GO:0045892">
    <property type="term" value="P:negative regulation of DNA-templated transcription"/>
    <property type="evidence" value="ECO:0007669"/>
    <property type="project" value="TreeGrafter"/>
</dbReference>
<dbReference type="InterPro" id="IPR036390">
    <property type="entry name" value="WH_DNA-bd_sf"/>
</dbReference>
<dbReference type="GO" id="GO:1900376">
    <property type="term" value="P:regulation of secondary metabolite biosynthetic process"/>
    <property type="evidence" value="ECO:0007669"/>
    <property type="project" value="TreeGrafter"/>
</dbReference>
<evidence type="ECO:0000313" key="12">
    <source>
        <dbReference type="Proteomes" id="UP000198534"/>
    </source>
</evidence>
<comment type="cofactor">
    <cofactor evidence="9">
        <name>Zn(2+)</name>
        <dbReference type="ChEBI" id="CHEBI:29105"/>
    </cofactor>
    <text evidence="9">Binds 1 zinc ion per subunit.</text>
</comment>
<evidence type="ECO:0000256" key="3">
    <source>
        <dbReference type="ARBA" id="ARBA00022490"/>
    </source>
</evidence>
<keyword evidence="8" id="KW-0804">Transcription</keyword>
<evidence type="ECO:0000256" key="7">
    <source>
        <dbReference type="ARBA" id="ARBA00023125"/>
    </source>
</evidence>
<comment type="similarity">
    <text evidence="2">Belongs to the Fur family.</text>
</comment>
<protein>
    <submittedName>
        <fullName evidence="11">Zinc uptake regulator, Fur family</fullName>
    </submittedName>
</protein>
<comment type="cofactor">
    <cofactor evidence="10">
        <name>Mn(2+)</name>
        <dbReference type="ChEBI" id="CHEBI:29035"/>
    </cofactor>
    <cofactor evidence="10">
        <name>Fe(2+)</name>
        <dbReference type="ChEBI" id="CHEBI:29033"/>
    </cofactor>
    <text evidence="10">Binds 1 Mn(2+) or Fe(2+) ion per subunit.</text>
</comment>
<evidence type="ECO:0000256" key="4">
    <source>
        <dbReference type="ARBA" id="ARBA00022491"/>
    </source>
</evidence>
<keyword evidence="3" id="KW-0963">Cytoplasm</keyword>
<dbReference type="InterPro" id="IPR043135">
    <property type="entry name" value="Fur_C"/>
</dbReference>
<reference evidence="11 12" key="1">
    <citation type="submission" date="2016-10" db="EMBL/GenBank/DDBJ databases">
        <authorList>
            <person name="de Groot N.N."/>
        </authorList>
    </citation>
    <scope>NUCLEOTIDE SEQUENCE [LARGE SCALE GENOMIC DNA]</scope>
    <source>
        <strain evidence="11 12">DSM 45610</strain>
    </source>
</reference>
<evidence type="ECO:0000256" key="8">
    <source>
        <dbReference type="ARBA" id="ARBA00023163"/>
    </source>
</evidence>
<dbReference type="EMBL" id="FNNQ01000013">
    <property type="protein sequence ID" value="SDX26641.1"/>
    <property type="molecule type" value="Genomic_DNA"/>
</dbReference>
<dbReference type="PANTHER" id="PTHR33202">
    <property type="entry name" value="ZINC UPTAKE REGULATION PROTEIN"/>
    <property type="match status" value="1"/>
</dbReference>
<keyword evidence="10" id="KW-0408">Iron</keyword>
<dbReference type="AlphaFoldDB" id="A0A1H3AB01"/>
<dbReference type="InterPro" id="IPR002481">
    <property type="entry name" value="FUR"/>
</dbReference>
<dbReference type="InterPro" id="IPR036388">
    <property type="entry name" value="WH-like_DNA-bd_sf"/>
</dbReference>
<keyword evidence="4" id="KW-0678">Repressor</keyword>